<dbReference type="InterPro" id="IPR006140">
    <property type="entry name" value="D-isomer_DH_NAD-bd"/>
</dbReference>
<dbReference type="InterPro" id="IPR006139">
    <property type="entry name" value="D-isomer_2_OHA_DH_cat_dom"/>
</dbReference>
<dbReference type="InterPro" id="IPR036291">
    <property type="entry name" value="NAD(P)-bd_dom_sf"/>
</dbReference>
<evidence type="ECO:0000259" key="6">
    <source>
        <dbReference type="Pfam" id="PF02826"/>
    </source>
</evidence>
<evidence type="ECO:0000313" key="7">
    <source>
        <dbReference type="EMBL" id="MFA0790285.1"/>
    </source>
</evidence>
<keyword evidence="2 4" id="KW-0560">Oxidoreductase</keyword>
<keyword evidence="8" id="KW-1185">Reference proteome</keyword>
<evidence type="ECO:0000256" key="1">
    <source>
        <dbReference type="ARBA" id="ARBA00005854"/>
    </source>
</evidence>
<dbReference type="CDD" id="cd12162">
    <property type="entry name" value="2-Hacid_dh_4"/>
    <property type="match status" value="1"/>
</dbReference>
<name>A0ABV4NLZ2_9GAMM</name>
<evidence type="ECO:0000256" key="4">
    <source>
        <dbReference type="RuleBase" id="RU003719"/>
    </source>
</evidence>
<protein>
    <submittedName>
        <fullName evidence="7">D-2-hydroxyacid dehydrogenase</fullName>
    </submittedName>
</protein>
<evidence type="ECO:0000259" key="5">
    <source>
        <dbReference type="Pfam" id="PF00389"/>
    </source>
</evidence>
<dbReference type="Gene3D" id="3.40.50.720">
    <property type="entry name" value="NAD(P)-binding Rossmann-like Domain"/>
    <property type="match status" value="2"/>
</dbReference>
<dbReference type="Pfam" id="PF02826">
    <property type="entry name" value="2-Hacid_dh_C"/>
    <property type="match status" value="1"/>
</dbReference>
<dbReference type="PROSITE" id="PS00671">
    <property type="entry name" value="D_2_HYDROXYACID_DH_3"/>
    <property type="match status" value="1"/>
</dbReference>
<dbReference type="SUPFAM" id="SSF51735">
    <property type="entry name" value="NAD(P)-binding Rossmann-fold domains"/>
    <property type="match status" value="1"/>
</dbReference>
<gene>
    <name evidence="7" type="ORF">ACCI51_06985</name>
</gene>
<organism evidence="7 8">
    <name type="scientific">Microbulbifer echini</name>
    <dbReference type="NCBI Taxonomy" id="1529067"/>
    <lineage>
        <taxon>Bacteria</taxon>
        <taxon>Pseudomonadati</taxon>
        <taxon>Pseudomonadota</taxon>
        <taxon>Gammaproteobacteria</taxon>
        <taxon>Cellvibrionales</taxon>
        <taxon>Microbulbiferaceae</taxon>
        <taxon>Microbulbifer</taxon>
    </lineage>
</organism>
<accession>A0ABV4NLZ2</accession>
<sequence>MRGVFLDAMTMKLGELDTQALINSLDHWDFYETTSAAQTAERIAGADVVITNKVVLNRAHMERAGSLKLICVCATGTNNIDLEAARNLNISVRNVQGYAGASVPQHTLALILALASRWHQYHQDVMAGRWSQSEIFCLLDYPVVELAGKTLGIIGYGALGQRVAKLGEALDMRVLVAESLRGIKREDRKCEGRVPLAQLKTESDVISLHCPLSPQTEKFINRAFLDAMKPGALLVNTARGGLVDEEAVADALRNGKLGGAALDVLSEEPPPASHPLLSRDIPNLIITPHNAWISRESRQRLLNGVANNIKNWKRELRV</sequence>
<dbReference type="RefSeq" id="WP_371843084.1">
    <property type="nucleotide sequence ID" value="NZ_JBGMEL010000005.1"/>
</dbReference>
<keyword evidence="3" id="KW-0520">NAD</keyword>
<dbReference type="Proteomes" id="UP001569414">
    <property type="component" value="Unassembled WGS sequence"/>
</dbReference>
<feature type="domain" description="D-isomer specific 2-hydroxyacid dehydrogenase NAD-binding" evidence="6">
    <location>
        <begin position="108"/>
        <end position="291"/>
    </location>
</feature>
<proteinExistence type="inferred from homology"/>
<evidence type="ECO:0000256" key="3">
    <source>
        <dbReference type="ARBA" id="ARBA00023027"/>
    </source>
</evidence>
<dbReference type="EMBL" id="JBGMEL010000005">
    <property type="protein sequence ID" value="MFA0790285.1"/>
    <property type="molecule type" value="Genomic_DNA"/>
</dbReference>
<dbReference type="PANTHER" id="PTHR43761:SF1">
    <property type="entry name" value="D-ISOMER SPECIFIC 2-HYDROXYACID DEHYDROGENASE CATALYTIC DOMAIN-CONTAINING PROTEIN-RELATED"/>
    <property type="match status" value="1"/>
</dbReference>
<comment type="caution">
    <text evidence="7">The sequence shown here is derived from an EMBL/GenBank/DDBJ whole genome shotgun (WGS) entry which is preliminary data.</text>
</comment>
<dbReference type="InterPro" id="IPR029753">
    <property type="entry name" value="D-isomer_DH_CS"/>
</dbReference>
<evidence type="ECO:0000313" key="8">
    <source>
        <dbReference type="Proteomes" id="UP001569414"/>
    </source>
</evidence>
<dbReference type="SUPFAM" id="SSF52283">
    <property type="entry name" value="Formate/glycerate dehydrogenase catalytic domain-like"/>
    <property type="match status" value="1"/>
</dbReference>
<dbReference type="InterPro" id="IPR050418">
    <property type="entry name" value="D-iso_2-hydroxyacid_DH_PdxB"/>
</dbReference>
<reference evidence="7 8" key="1">
    <citation type="submission" date="2024-08" db="EMBL/GenBank/DDBJ databases">
        <authorList>
            <person name="Ishaq N."/>
        </authorList>
    </citation>
    <scope>NUCLEOTIDE SEQUENCE [LARGE SCALE GENOMIC DNA]</scope>
    <source>
        <strain evidence="7 8">JCM 30400</strain>
    </source>
</reference>
<dbReference type="PANTHER" id="PTHR43761">
    <property type="entry name" value="D-ISOMER SPECIFIC 2-HYDROXYACID DEHYDROGENASE FAMILY PROTEIN (AFU_ORTHOLOGUE AFUA_1G13630)"/>
    <property type="match status" value="1"/>
</dbReference>
<evidence type="ECO:0000256" key="2">
    <source>
        <dbReference type="ARBA" id="ARBA00023002"/>
    </source>
</evidence>
<dbReference type="Pfam" id="PF00389">
    <property type="entry name" value="2-Hacid_dh"/>
    <property type="match status" value="1"/>
</dbReference>
<feature type="domain" description="D-isomer specific 2-hydroxyacid dehydrogenase catalytic" evidence="5">
    <location>
        <begin position="25"/>
        <end position="314"/>
    </location>
</feature>
<comment type="similarity">
    <text evidence="1 4">Belongs to the D-isomer specific 2-hydroxyacid dehydrogenase family.</text>
</comment>